<accession>A0A6F8ZEP7</accession>
<evidence type="ECO:0000256" key="2">
    <source>
        <dbReference type="PROSITE-ProRule" id="PRU00703"/>
    </source>
</evidence>
<dbReference type="CDD" id="cd04586">
    <property type="entry name" value="CBS_pair_BON_assoc"/>
    <property type="match status" value="1"/>
</dbReference>
<dbReference type="Proteomes" id="UP000503399">
    <property type="component" value="Chromosome"/>
</dbReference>
<name>A0A6F8ZEP7_9FIRM</name>
<protein>
    <recommendedName>
        <fullName evidence="3">CBS domain-containing protein</fullName>
    </recommendedName>
</protein>
<dbReference type="PROSITE" id="PS51371">
    <property type="entry name" value="CBS"/>
    <property type="match status" value="2"/>
</dbReference>
<dbReference type="InterPro" id="IPR051257">
    <property type="entry name" value="Diverse_CBS-Domain"/>
</dbReference>
<dbReference type="AlphaFoldDB" id="A0A6F8ZEP7"/>
<feature type="domain" description="CBS" evidence="3">
    <location>
        <begin position="7"/>
        <end position="63"/>
    </location>
</feature>
<keyword evidence="5" id="KW-1185">Reference proteome</keyword>
<dbReference type="SUPFAM" id="SSF54631">
    <property type="entry name" value="CBS-domain pair"/>
    <property type="match status" value="1"/>
</dbReference>
<dbReference type="EMBL" id="LR778114">
    <property type="protein sequence ID" value="CAB1128164.1"/>
    <property type="molecule type" value="Genomic_DNA"/>
</dbReference>
<dbReference type="InterPro" id="IPR000644">
    <property type="entry name" value="CBS_dom"/>
</dbReference>
<dbReference type="InterPro" id="IPR046342">
    <property type="entry name" value="CBS_dom_sf"/>
</dbReference>
<dbReference type="KEGG" id="hfv:R50_0658"/>
<dbReference type="Gene3D" id="3.10.580.10">
    <property type="entry name" value="CBS-domain"/>
    <property type="match status" value="1"/>
</dbReference>
<dbReference type="PANTHER" id="PTHR43080">
    <property type="entry name" value="CBS DOMAIN-CONTAINING PROTEIN CBSX3, MITOCHONDRIAL"/>
    <property type="match status" value="1"/>
</dbReference>
<keyword evidence="1 2" id="KW-0129">CBS domain</keyword>
<gene>
    <name evidence="4" type="ORF">R50_0658</name>
</gene>
<feature type="domain" description="CBS" evidence="3">
    <location>
        <begin position="96"/>
        <end position="148"/>
    </location>
</feature>
<evidence type="ECO:0000256" key="1">
    <source>
        <dbReference type="ARBA" id="ARBA00023122"/>
    </source>
</evidence>
<dbReference type="PANTHER" id="PTHR43080:SF2">
    <property type="entry name" value="CBS DOMAIN-CONTAINING PROTEIN"/>
    <property type="match status" value="1"/>
</dbReference>
<evidence type="ECO:0000313" key="5">
    <source>
        <dbReference type="Proteomes" id="UP000503399"/>
    </source>
</evidence>
<organism evidence="4 5">
    <name type="scientific">Candidatus Hydrogenisulfobacillus filiaventi</name>
    <dbReference type="NCBI Taxonomy" id="2707344"/>
    <lineage>
        <taxon>Bacteria</taxon>
        <taxon>Bacillati</taxon>
        <taxon>Bacillota</taxon>
        <taxon>Clostridia</taxon>
        <taxon>Eubacteriales</taxon>
        <taxon>Clostridiales Family XVII. Incertae Sedis</taxon>
        <taxon>Candidatus Hydrogenisulfobacillus</taxon>
    </lineage>
</organism>
<reference evidence="4 5" key="1">
    <citation type="submission" date="2020-02" db="EMBL/GenBank/DDBJ databases">
        <authorList>
            <person name="Hogendoorn C."/>
        </authorList>
    </citation>
    <scope>NUCLEOTIDE SEQUENCE [LARGE SCALE GENOMIC DNA]</scope>
    <source>
        <strain evidence="4">R501</strain>
    </source>
</reference>
<evidence type="ECO:0000259" key="3">
    <source>
        <dbReference type="PROSITE" id="PS51371"/>
    </source>
</evidence>
<dbReference type="Pfam" id="PF00571">
    <property type="entry name" value="CBS"/>
    <property type="match status" value="2"/>
</dbReference>
<sequence>MDAEAVMTRRVLAVQPGDTVRQALELLRTHTISGLAVVSAEGRPLGVITSGDVLRYIHRHAQRIYQLPLGLDVRTREETWQEERGRFLALPVERVMSRGVVTVSPETPLGRIAELMLSQNVRRVFVVREGRLAGVVTRSDVVRGLLRP</sequence>
<proteinExistence type="predicted"/>
<dbReference type="SMART" id="SM00116">
    <property type="entry name" value="CBS"/>
    <property type="match status" value="2"/>
</dbReference>
<evidence type="ECO:0000313" key="4">
    <source>
        <dbReference type="EMBL" id="CAB1128164.1"/>
    </source>
</evidence>